<evidence type="ECO:0000313" key="3">
    <source>
        <dbReference type="EMBL" id="MDL5030549.1"/>
    </source>
</evidence>
<name>A0ABT7LDM0_9BURK</name>
<organism evidence="3 4">
    <name type="scientific">Roseateles subflavus</name>
    <dbReference type="NCBI Taxonomy" id="3053353"/>
    <lineage>
        <taxon>Bacteria</taxon>
        <taxon>Pseudomonadati</taxon>
        <taxon>Pseudomonadota</taxon>
        <taxon>Betaproteobacteria</taxon>
        <taxon>Burkholderiales</taxon>
        <taxon>Sphaerotilaceae</taxon>
        <taxon>Roseateles</taxon>
    </lineage>
</organism>
<dbReference type="RefSeq" id="WP_285980682.1">
    <property type="nucleotide sequence ID" value="NZ_JASVDS010000001.1"/>
</dbReference>
<feature type="transmembrane region" description="Helical" evidence="2">
    <location>
        <begin position="25"/>
        <end position="44"/>
    </location>
</feature>
<keyword evidence="2" id="KW-0472">Membrane</keyword>
<reference evidence="3 4" key="1">
    <citation type="submission" date="2023-06" db="EMBL/GenBank/DDBJ databases">
        <title>Pelomonas sp. APW6 16S ribosomal RNA gene genome sequencing and assembly.</title>
        <authorList>
            <person name="Woo H."/>
        </authorList>
    </citation>
    <scope>NUCLEOTIDE SEQUENCE [LARGE SCALE GENOMIC DNA]</scope>
    <source>
        <strain evidence="3 4">APW6</strain>
    </source>
</reference>
<evidence type="ECO:0000256" key="2">
    <source>
        <dbReference type="SAM" id="Phobius"/>
    </source>
</evidence>
<evidence type="ECO:0000256" key="1">
    <source>
        <dbReference type="SAM" id="MobiDB-lite"/>
    </source>
</evidence>
<comment type="caution">
    <text evidence="3">The sequence shown here is derived from an EMBL/GenBank/DDBJ whole genome shotgun (WGS) entry which is preliminary data.</text>
</comment>
<feature type="transmembrane region" description="Helical" evidence="2">
    <location>
        <begin position="64"/>
        <end position="88"/>
    </location>
</feature>
<sequence>MSPSPPEHFQEALTGWFTRPVRRRALLFTALSFVVPWLLGVWIKQGQQPGLHNDAERQQLLVDYMVMGAILFSLSMVLTWLIGTWILAVMKGRQVLGDDFPEASHRPSPADDRPRRRG</sequence>
<keyword evidence="2" id="KW-0812">Transmembrane</keyword>
<dbReference type="Proteomes" id="UP001238603">
    <property type="component" value="Unassembled WGS sequence"/>
</dbReference>
<accession>A0ABT7LDM0</accession>
<gene>
    <name evidence="3" type="ORF">QRD43_01410</name>
</gene>
<keyword evidence="2" id="KW-1133">Transmembrane helix</keyword>
<proteinExistence type="predicted"/>
<evidence type="ECO:0000313" key="4">
    <source>
        <dbReference type="Proteomes" id="UP001238603"/>
    </source>
</evidence>
<feature type="compositionally biased region" description="Basic and acidic residues" evidence="1">
    <location>
        <begin position="102"/>
        <end position="118"/>
    </location>
</feature>
<dbReference type="EMBL" id="JASVDS010000001">
    <property type="protein sequence ID" value="MDL5030549.1"/>
    <property type="molecule type" value="Genomic_DNA"/>
</dbReference>
<feature type="region of interest" description="Disordered" evidence="1">
    <location>
        <begin position="98"/>
        <end position="118"/>
    </location>
</feature>
<keyword evidence="4" id="KW-1185">Reference proteome</keyword>
<protein>
    <submittedName>
        <fullName evidence="3">Uncharacterized protein</fullName>
    </submittedName>
</protein>